<evidence type="ECO:0008006" key="4">
    <source>
        <dbReference type="Google" id="ProtNLM"/>
    </source>
</evidence>
<keyword evidence="1" id="KW-0812">Transmembrane</keyword>
<sequence>LQIIFVVLFGEVINSYFSCVYYRRNLIIPEDARFRFTGWKELCVNLGLRGCGFIVYTIVFFLILEIETPVDEIPISMKWVEKEPSFIVLKVNYYLYALAFVMLVWGMPVFTLISVIIRELSHEIKHGMVHASIATKRLQVTFNYNVTSSVSLF</sequence>
<reference evidence="2" key="1">
    <citation type="submission" date="2023-10" db="EMBL/GenBank/DDBJ databases">
        <title>Genome assembly of Pristionchus species.</title>
        <authorList>
            <person name="Yoshida K."/>
            <person name="Sommer R.J."/>
        </authorList>
    </citation>
    <scope>NUCLEOTIDE SEQUENCE</scope>
    <source>
        <strain evidence="2">RS5133</strain>
    </source>
</reference>
<dbReference type="AlphaFoldDB" id="A0AAV5VVF8"/>
<proteinExistence type="predicted"/>
<comment type="caution">
    <text evidence="2">The sequence shown here is derived from an EMBL/GenBank/DDBJ whole genome shotgun (WGS) entry which is preliminary data.</text>
</comment>
<dbReference type="EMBL" id="BTSY01000004">
    <property type="protein sequence ID" value="GMT23501.1"/>
    <property type="molecule type" value="Genomic_DNA"/>
</dbReference>
<organism evidence="2 3">
    <name type="scientific">Pristionchus fissidentatus</name>
    <dbReference type="NCBI Taxonomy" id="1538716"/>
    <lineage>
        <taxon>Eukaryota</taxon>
        <taxon>Metazoa</taxon>
        <taxon>Ecdysozoa</taxon>
        <taxon>Nematoda</taxon>
        <taxon>Chromadorea</taxon>
        <taxon>Rhabditida</taxon>
        <taxon>Rhabditina</taxon>
        <taxon>Diplogasteromorpha</taxon>
        <taxon>Diplogasteroidea</taxon>
        <taxon>Neodiplogasteridae</taxon>
        <taxon>Pristionchus</taxon>
    </lineage>
</organism>
<protein>
    <recommendedName>
        <fullName evidence="4">G protein-coupled receptor</fullName>
    </recommendedName>
</protein>
<feature type="non-terminal residue" evidence="2">
    <location>
        <position position="1"/>
    </location>
</feature>
<evidence type="ECO:0000313" key="3">
    <source>
        <dbReference type="Proteomes" id="UP001432322"/>
    </source>
</evidence>
<keyword evidence="1" id="KW-0472">Membrane</keyword>
<name>A0AAV5VVF8_9BILA</name>
<feature type="transmembrane region" description="Helical" evidence="1">
    <location>
        <begin position="93"/>
        <end position="117"/>
    </location>
</feature>
<keyword evidence="3" id="KW-1185">Reference proteome</keyword>
<keyword evidence="1" id="KW-1133">Transmembrane helix</keyword>
<evidence type="ECO:0000256" key="1">
    <source>
        <dbReference type="SAM" id="Phobius"/>
    </source>
</evidence>
<accession>A0AAV5VVF8</accession>
<gene>
    <name evidence="2" type="ORF">PFISCL1PPCAC_14798</name>
</gene>
<feature type="transmembrane region" description="Helical" evidence="1">
    <location>
        <begin position="42"/>
        <end position="64"/>
    </location>
</feature>
<dbReference type="Proteomes" id="UP001432322">
    <property type="component" value="Unassembled WGS sequence"/>
</dbReference>
<evidence type="ECO:0000313" key="2">
    <source>
        <dbReference type="EMBL" id="GMT23501.1"/>
    </source>
</evidence>